<sequence length="253" mass="28234">RHLDHLVSHAFLAIPPFAAPRTLGAIAIAALAASLPVCGVPCGNIDGGAMVKFYERKDRFKFSWDQVAQGFWARYPNPYSTHVLTEDIVARYVEGGKLFTKRLLTKTNPMNRLPKWGERFVSSKSVRIVEESVVDPRTRTLVTYTRNIGLQHIMSIEEKCIYRPAADNPKHTVVERKAWVSSSIFGFSCAIQAFGVERFKQNAAKACKGFTYVLERMFPGTHPAEKEHLRSKLATELAKAKAVPLVAAARCSN</sequence>
<comment type="caution">
    <text evidence="2">The sequence shown here is derived from an EMBL/GenBank/DDBJ whole genome shotgun (WGS) entry which is preliminary data.</text>
</comment>
<organism evidence="2 3">
    <name type="scientific">Amblyomma americanum</name>
    <name type="common">Lone star tick</name>
    <dbReference type="NCBI Taxonomy" id="6943"/>
    <lineage>
        <taxon>Eukaryota</taxon>
        <taxon>Metazoa</taxon>
        <taxon>Ecdysozoa</taxon>
        <taxon>Arthropoda</taxon>
        <taxon>Chelicerata</taxon>
        <taxon>Arachnida</taxon>
        <taxon>Acari</taxon>
        <taxon>Parasitiformes</taxon>
        <taxon>Ixodida</taxon>
        <taxon>Ixodoidea</taxon>
        <taxon>Ixodidae</taxon>
        <taxon>Amblyomminae</taxon>
        <taxon>Amblyomma</taxon>
    </lineage>
</organism>
<evidence type="ECO:0000313" key="3">
    <source>
        <dbReference type="Proteomes" id="UP001321473"/>
    </source>
</evidence>
<dbReference type="Pfam" id="PF04707">
    <property type="entry name" value="PRELI"/>
    <property type="match status" value="1"/>
</dbReference>
<proteinExistence type="predicted"/>
<dbReference type="PROSITE" id="PS50904">
    <property type="entry name" value="PRELI_MSF1"/>
    <property type="match status" value="1"/>
</dbReference>
<name>A0AAQ4E772_AMBAM</name>
<gene>
    <name evidence="2" type="ORF">V5799_012977</name>
</gene>
<reference evidence="2 3" key="1">
    <citation type="journal article" date="2023" name="Arcadia Sci">
        <title>De novo assembly of a long-read Amblyomma americanum tick genome.</title>
        <authorList>
            <person name="Chou S."/>
            <person name="Poskanzer K.E."/>
            <person name="Rollins M."/>
            <person name="Thuy-Boun P.S."/>
        </authorList>
    </citation>
    <scope>NUCLEOTIDE SEQUENCE [LARGE SCALE GENOMIC DNA]</scope>
    <source>
        <strain evidence="2">F_SG_1</strain>
        <tissue evidence="2">Salivary glands</tissue>
    </source>
</reference>
<dbReference type="GO" id="GO:0005758">
    <property type="term" value="C:mitochondrial intermembrane space"/>
    <property type="evidence" value="ECO:0007669"/>
    <property type="project" value="InterPro"/>
</dbReference>
<feature type="domain" description="PRELI/MSF1" evidence="1">
    <location>
        <begin position="51"/>
        <end position="222"/>
    </location>
</feature>
<evidence type="ECO:0000313" key="2">
    <source>
        <dbReference type="EMBL" id="KAK8770556.1"/>
    </source>
</evidence>
<evidence type="ECO:0000259" key="1">
    <source>
        <dbReference type="PROSITE" id="PS50904"/>
    </source>
</evidence>
<protein>
    <recommendedName>
        <fullName evidence="1">PRELI/MSF1 domain-containing protein</fullName>
    </recommendedName>
</protein>
<dbReference type="InterPro" id="IPR037365">
    <property type="entry name" value="Slowmo/Ups"/>
</dbReference>
<keyword evidence="3" id="KW-1185">Reference proteome</keyword>
<dbReference type="AlphaFoldDB" id="A0AAQ4E772"/>
<dbReference type="InterPro" id="IPR006797">
    <property type="entry name" value="PRELI/MSF1_dom"/>
</dbReference>
<accession>A0AAQ4E772</accession>
<feature type="non-terminal residue" evidence="2">
    <location>
        <position position="1"/>
    </location>
</feature>
<dbReference type="EMBL" id="JARKHS020020940">
    <property type="protein sequence ID" value="KAK8770556.1"/>
    <property type="molecule type" value="Genomic_DNA"/>
</dbReference>
<dbReference type="Proteomes" id="UP001321473">
    <property type="component" value="Unassembled WGS sequence"/>
</dbReference>
<dbReference type="PANTHER" id="PTHR11158">
    <property type="entry name" value="MSF1/PX19 RELATED"/>
    <property type="match status" value="1"/>
</dbReference>